<evidence type="ECO:0000259" key="4">
    <source>
        <dbReference type="PROSITE" id="PS50995"/>
    </source>
</evidence>
<dbReference type="PANTHER" id="PTHR42756">
    <property type="entry name" value="TRANSCRIPTIONAL REGULATOR, MARR"/>
    <property type="match status" value="1"/>
</dbReference>
<dbReference type="PROSITE" id="PS50995">
    <property type="entry name" value="HTH_MARR_2"/>
    <property type="match status" value="1"/>
</dbReference>
<evidence type="ECO:0000313" key="5">
    <source>
        <dbReference type="EMBL" id="SFR68100.1"/>
    </source>
</evidence>
<dbReference type="SUPFAM" id="SSF46785">
    <property type="entry name" value="Winged helix' DNA-binding domain"/>
    <property type="match status" value="1"/>
</dbReference>
<keyword evidence="1" id="KW-0805">Transcription regulation</keyword>
<dbReference type="EMBL" id="FOYZ01000003">
    <property type="protein sequence ID" value="SFR68100.1"/>
    <property type="molecule type" value="Genomic_DNA"/>
</dbReference>
<keyword evidence="2 5" id="KW-0238">DNA-binding</keyword>
<keyword evidence="6" id="KW-1185">Reference proteome</keyword>
<dbReference type="RefSeq" id="WP_092559533.1">
    <property type="nucleotide sequence ID" value="NZ_FOYZ01000003.1"/>
</dbReference>
<dbReference type="Proteomes" id="UP000199659">
    <property type="component" value="Unassembled WGS sequence"/>
</dbReference>
<dbReference type="OrthoDB" id="3237509at2"/>
<evidence type="ECO:0000256" key="2">
    <source>
        <dbReference type="ARBA" id="ARBA00023125"/>
    </source>
</evidence>
<protein>
    <submittedName>
        <fullName evidence="5">DNA-binding transcriptional regulator, MarR family</fullName>
    </submittedName>
</protein>
<dbReference type="Pfam" id="PF12802">
    <property type="entry name" value="MarR_2"/>
    <property type="match status" value="1"/>
</dbReference>
<dbReference type="InterPro" id="IPR036390">
    <property type="entry name" value="WH_DNA-bd_sf"/>
</dbReference>
<name>A0A1I6IPD7_9FIRM</name>
<feature type="domain" description="HTH marR-type" evidence="4">
    <location>
        <begin position="3"/>
        <end position="135"/>
    </location>
</feature>
<proteinExistence type="predicted"/>
<dbReference type="InterPro" id="IPR000835">
    <property type="entry name" value="HTH_MarR-typ"/>
</dbReference>
<dbReference type="Gene3D" id="1.10.10.10">
    <property type="entry name" value="Winged helix-like DNA-binding domain superfamily/Winged helix DNA-binding domain"/>
    <property type="match status" value="1"/>
</dbReference>
<sequence length="142" mass="16689">MDYKALAQEYMEVMYQMRRQNTQKHINESLHGESFVLFYISKHDGHVIPSDISNEMGITSARIAATLNSLERKGLISRRIDIEDRRRILIDLTDEGRVQADKQYEMIMNMTTNLLHYLGEEDSVNFIRIMKKLSEKSPEDFM</sequence>
<organism evidence="5 6">
    <name type="scientific">Anaeromicropila populeti</name>
    <dbReference type="NCBI Taxonomy" id="37658"/>
    <lineage>
        <taxon>Bacteria</taxon>
        <taxon>Bacillati</taxon>
        <taxon>Bacillota</taxon>
        <taxon>Clostridia</taxon>
        <taxon>Lachnospirales</taxon>
        <taxon>Lachnospiraceae</taxon>
        <taxon>Anaeromicropila</taxon>
    </lineage>
</organism>
<evidence type="ECO:0000313" key="6">
    <source>
        <dbReference type="Proteomes" id="UP000199659"/>
    </source>
</evidence>
<keyword evidence="3" id="KW-0804">Transcription</keyword>
<evidence type="ECO:0000256" key="3">
    <source>
        <dbReference type="ARBA" id="ARBA00023163"/>
    </source>
</evidence>
<reference evidence="5 6" key="1">
    <citation type="submission" date="2016-10" db="EMBL/GenBank/DDBJ databases">
        <authorList>
            <person name="de Groot N.N."/>
        </authorList>
    </citation>
    <scope>NUCLEOTIDE SEQUENCE [LARGE SCALE GENOMIC DNA]</scope>
    <source>
        <strain evidence="5 6">743A</strain>
    </source>
</reference>
<dbReference type="PANTHER" id="PTHR42756:SF1">
    <property type="entry name" value="TRANSCRIPTIONAL REPRESSOR OF EMRAB OPERON"/>
    <property type="match status" value="1"/>
</dbReference>
<gene>
    <name evidence="5" type="ORF">SAMN05661086_00925</name>
</gene>
<dbReference type="InterPro" id="IPR036388">
    <property type="entry name" value="WH-like_DNA-bd_sf"/>
</dbReference>
<dbReference type="PRINTS" id="PR00598">
    <property type="entry name" value="HTHMARR"/>
</dbReference>
<dbReference type="SMART" id="SM00347">
    <property type="entry name" value="HTH_MARR"/>
    <property type="match status" value="1"/>
</dbReference>
<evidence type="ECO:0000256" key="1">
    <source>
        <dbReference type="ARBA" id="ARBA00023015"/>
    </source>
</evidence>
<accession>A0A1I6IPD7</accession>
<dbReference type="GO" id="GO:0003677">
    <property type="term" value="F:DNA binding"/>
    <property type="evidence" value="ECO:0007669"/>
    <property type="project" value="UniProtKB-KW"/>
</dbReference>
<dbReference type="STRING" id="37658.SAMN05661086_00925"/>
<dbReference type="AlphaFoldDB" id="A0A1I6IPD7"/>
<dbReference type="GO" id="GO:0003700">
    <property type="term" value="F:DNA-binding transcription factor activity"/>
    <property type="evidence" value="ECO:0007669"/>
    <property type="project" value="InterPro"/>
</dbReference>